<keyword evidence="4" id="KW-1185">Reference proteome</keyword>
<dbReference type="InterPro" id="IPR042100">
    <property type="entry name" value="Bug_dom1"/>
</dbReference>
<dbReference type="SUPFAM" id="SSF53850">
    <property type="entry name" value="Periplasmic binding protein-like II"/>
    <property type="match status" value="1"/>
</dbReference>
<keyword evidence="2" id="KW-0732">Signal</keyword>
<comment type="caution">
    <text evidence="3">The sequence shown here is derived from an EMBL/GenBank/DDBJ whole genome shotgun (WGS) entry which is preliminary data.</text>
</comment>
<name>A0A502GFF4_9PROT</name>
<dbReference type="EMBL" id="RCZP01000002">
    <property type="protein sequence ID" value="TPG60481.1"/>
    <property type="molecule type" value="Genomic_DNA"/>
</dbReference>
<dbReference type="CDD" id="cd07012">
    <property type="entry name" value="PBP2_Bug_TTT"/>
    <property type="match status" value="1"/>
</dbReference>
<feature type="chain" id="PRO_5021325895" evidence="2">
    <location>
        <begin position="36"/>
        <end position="338"/>
    </location>
</feature>
<evidence type="ECO:0000313" key="4">
    <source>
        <dbReference type="Proteomes" id="UP000317078"/>
    </source>
</evidence>
<dbReference type="InterPro" id="IPR005064">
    <property type="entry name" value="BUG"/>
</dbReference>
<dbReference type="PANTHER" id="PTHR42928">
    <property type="entry name" value="TRICARBOXYLATE-BINDING PROTEIN"/>
    <property type="match status" value="1"/>
</dbReference>
<evidence type="ECO:0000256" key="1">
    <source>
        <dbReference type="ARBA" id="ARBA00006987"/>
    </source>
</evidence>
<evidence type="ECO:0000256" key="2">
    <source>
        <dbReference type="SAM" id="SignalP"/>
    </source>
</evidence>
<dbReference type="Pfam" id="PF03401">
    <property type="entry name" value="TctC"/>
    <property type="match status" value="1"/>
</dbReference>
<feature type="signal peptide" evidence="2">
    <location>
        <begin position="1"/>
        <end position="35"/>
    </location>
</feature>
<sequence length="338" mass="35955">MLAEKHRPEEKRVTRPTRRAVLAAPALLLAPAAGAQPAEAWPTRPVSVLVPFVAGGPSDIVARAAANRMAQTLGQPVVAENRPGANGEVAARVVMRAAPDGHTLMIGSIGVWAINAALRPNLGYDPLRDFTPLVLAATTPNVLVVNDKHPARDTAGLVAWLRERGGRASYSTSGVGSSDQMTTELFKLRTGTEITHVPYTGGAAAATDLIAGNVDLSFQNLGTVAGHIAGGRLRALMVTSERPHPVLPGVPTSKESGLEDFVVTSWQAFMAPAGMATPLRDRLAGALRDALLHPETRPRLEAIGFDVVPTTPDDYHRFQRAEIERWRDVVRRASITAG</sequence>
<dbReference type="AlphaFoldDB" id="A0A502GFF4"/>
<dbReference type="OrthoDB" id="7250553at2"/>
<dbReference type="Gene3D" id="3.40.190.150">
    <property type="entry name" value="Bordetella uptake gene, domain 1"/>
    <property type="match status" value="1"/>
</dbReference>
<dbReference type="Proteomes" id="UP000317078">
    <property type="component" value="Unassembled WGS sequence"/>
</dbReference>
<accession>A0A502GFF4</accession>
<organism evidence="3 4">
    <name type="scientific">Muricoccus nepalensis</name>
    <dbReference type="NCBI Taxonomy" id="1854500"/>
    <lineage>
        <taxon>Bacteria</taxon>
        <taxon>Pseudomonadati</taxon>
        <taxon>Pseudomonadota</taxon>
        <taxon>Alphaproteobacteria</taxon>
        <taxon>Acetobacterales</taxon>
        <taxon>Roseomonadaceae</taxon>
        <taxon>Muricoccus</taxon>
    </lineage>
</organism>
<dbReference type="PANTHER" id="PTHR42928:SF5">
    <property type="entry name" value="BLR1237 PROTEIN"/>
    <property type="match status" value="1"/>
</dbReference>
<evidence type="ECO:0000313" key="3">
    <source>
        <dbReference type="EMBL" id="TPG60481.1"/>
    </source>
</evidence>
<dbReference type="PIRSF" id="PIRSF017082">
    <property type="entry name" value="YflP"/>
    <property type="match status" value="1"/>
</dbReference>
<reference evidence="3 4" key="1">
    <citation type="journal article" date="2019" name="Environ. Microbiol.">
        <title>Species interactions and distinct microbial communities in high Arctic permafrost affected cryosols are associated with the CH4 and CO2 gas fluxes.</title>
        <authorList>
            <person name="Altshuler I."/>
            <person name="Hamel J."/>
            <person name="Turney S."/>
            <person name="Magnuson E."/>
            <person name="Levesque R."/>
            <person name="Greer C."/>
            <person name="Whyte L.G."/>
        </authorList>
    </citation>
    <scope>NUCLEOTIDE SEQUENCE [LARGE SCALE GENOMIC DNA]</scope>
    <source>
        <strain evidence="3 4">S9.3B</strain>
    </source>
</reference>
<proteinExistence type="inferred from homology"/>
<protein>
    <submittedName>
        <fullName evidence="3">Tripartite tricarboxylate transporter substrate binding protein</fullName>
    </submittedName>
</protein>
<dbReference type="Gene3D" id="3.40.190.10">
    <property type="entry name" value="Periplasmic binding protein-like II"/>
    <property type="match status" value="1"/>
</dbReference>
<comment type="similarity">
    <text evidence="1">Belongs to the UPF0065 (bug) family.</text>
</comment>
<gene>
    <name evidence="3" type="ORF">EAH89_03685</name>
</gene>